<comment type="pathway">
    <text evidence="1">Metabolic intermediate biosynthesis; chorismate biosynthesis; chorismate from D-erythrose 4-phosphate and phosphoenolpyruvate: step 4/7.</text>
</comment>
<comment type="caution">
    <text evidence="5">The sequence shown here is derived from an EMBL/GenBank/DDBJ whole genome shotgun (WGS) entry which is preliminary data.</text>
</comment>
<dbReference type="SUPFAM" id="SSF53223">
    <property type="entry name" value="Aminoacid dehydrogenase-like, N-terminal domain"/>
    <property type="match status" value="1"/>
</dbReference>
<dbReference type="GO" id="GO:0019632">
    <property type="term" value="P:shikimate metabolic process"/>
    <property type="evidence" value="ECO:0007669"/>
    <property type="project" value="TreeGrafter"/>
</dbReference>
<evidence type="ECO:0000256" key="2">
    <source>
        <dbReference type="ARBA" id="ARBA00023141"/>
    </source>
</evidence>
<dbReference type="EC" id="1.1.1.25" evidence="5"/>
<dbReference type="InterPro" id="IPR010110">
    <property type="entry name" value="Shikimate_DH_AroM-type"/>
</dbReference>
<dbReference type="InterPro" id="IPR046346">
    <property type="entry name" value="Aminoacid_DH-like_N_sf"/>
</dbReference>
<dbReference type="Pfam" id="PF18317">
    <property type="entry name" value="SDH_C"/>
    <property type="match status" value="1"/>
</dbReference>
<dbReference type="GO" id="GO:0009073">
    <property type="term" value="P:aromatic amino acid family biosynthetic process"/>
    <property type="evidence" value="ECO:0007669"/>
    <property type="project" value="UniProtKB-KW"/>
</dbReference>
<dbReference type="InterPro" id="IPR022893">
    <property type="entry name" value="Shikimate_DH_fam"/>
</dbReference>
<keyword evidence="2" id="KW-0028">Amino-acid biosynthesis</keyword>
<dbReference type="NCBIfam" id="TIGR01809">
    <property type="entry name" value="Shik-DH-AROM"/>
    <property type="match status" value="1"/>
</dbReference>
<dbReference type="Gene3D" id="3.40.50.10860">
    <property type="entry name" value="Leucine Dehydrogenase, chain A, domain 1"/>
    <property type="match status" value="1"/>
</dbReference>
<dbReference type="InterPro" id="IPR036291">
    <property type="entry name" value="NAD(P)-bd_dom_sf"/>
</dbReference>
<dbReference type="RefSeq" id="WP_236658171.1">
    <property type="nucleotide sequence ID" value="NZ_CP068161.1"/>
</dbReference>
<protein>
    <submittedName>
        <fullName evidence="5">Shikimate dehydrogenase</fullName>
        <ecNumber evidence="5">1.1.1.25</ecNumber>
    </submittedName>
</protein>
<gene>
    <name evidence="5" type="ORF">QPX54_02470</name>
</gene>
<dbReference type="GO" id="GO:0005829">
    <property type="term" value="C:cytosol"/>
    <property type="evidence" value="ECO:0007669"/>
    <property type="project" value="TreeGrafter"/>
</dbReference>
<sequence length="307" mass="33051">MSIVHSNPESWTIMNRIQAASSANSDFQFPNDSERDVPHRVAVLGSPVAHSLSPVLHNAGYRALGLNGWHYDRCEVGKGRLADFVAQADGSYRGFSVTMPGKFEALQLADHVSGRANMIGTANTLVRRDGGWFADNTDGDGVLGALGELFPNNSGSLEHVVVLGSGGTSRPVLWALGTLGVREVTIVNRSDRSSEWAPLAESMGVAWNIATWEDSLEDCDAIISTVPADAVAGHERRLAHAPVLDVIYDPWPTPLTIQAASNGHRSVGGHVMLAHQAFGQFRLFTGLPAPKEEMWAALDRELNSQKP</sequence>
<dbReference type="Pfam" id="PF08501">
    <property type="entry name" value="Shikimate_dh_N"/>
    <property type="match status" value="1"/>
</dbReference>
<feature type="domain" description="SDH C-terminal" evidence="4">
    <location>
        <begin position="269"/>
        <end position="298"/>
    </location>
</feature>
<dbReference type="PANTHER" id="PTHR21089:SF1">
    <property type="entry name" value="BIFUNCTIONAL 3-DEHYDROQUINATE DEHYDRATASE_SHIKIMATE DEHYDROGENASE, CHLOROPLASTIC"/>
    <property type="match status" value="1"/>
</dbReference>
<dbReference type="GO" id="GO:0050661">
    <property type="term" value="F:NADP binding"/>
    <property type="evidence" value="ECO:0007669"/>
    <property type="project" value="TreeGrafter"/>
</dbReference>
<evidence type="ECO:0000256" key="1">
    <source>
        <dbReference type="ARBA" id="ARBA00004871"/>
    </source>
</evidence>
<evidence type="ECO:0000313" key="5">
    <source>
        <dbReference type="EMBL" id="MDK4325380.1"/>
    </source>
</evidence>
<dbReference type="CDD" id="cd01065">
    <property type="entry name" value="NAD_bind_Shikimate_DH"/>
    <property type="match status" value="1"/>
</dbReference>
<dbReference type="InterPro" id="IPR013708">
    <property type="entry name" value="Shikimate_DH-bd_N"/>
</dbReference>
<dbReference type="GO" id="GO:0009423">
    <property type="term" value="P:chorismate biosynthetic process"/>
    <property type="evidence" value="ECO:0007669"/>
    <property type="project" value="TreeGrafter"/>
</dbReference>
<dbReference type="AlphaFoldDB" id="A0AAP4BS42"/>
<dbReference type="GeneID" id="64187310"/>
<reference evidence="5" key="1">
    <citation type="submission" date="2023-05" db="EMBL/GenBank/DDBJ databases">
        <title>Metabolic capabilities are highly conserved among human nasal-associated Corynebacterium species in pangenomic analyses.</title>
        <authorList>
            <person name="Tran T.H."/>
            <person name="Roberts A.Q."/>
            <person name="Escapa I.F."/>
            <person name="Gao W."/>
            <person name="Conlan S."/>
            <person name="Kong H."/>
            <person name="Segre J.A."/>
            <person name="Kelly M.S."/>
            <person name="Lemon K.P."/>
        </authorList>
    </citation>
    <scope>NUCLEOTIDE SEQUENCE</scope>
    <source>
        <strain evidence="5">KPL2654</strain>
    </source>
</reference>
<proteinExistence type="predicted"/>
<dbReference type="PANTHER" id="PTHR21089">
    <property type="entry name" value="SHIKIMATE DEHYDROGENASE"/>
    <property type="match status" value="1"/>
</dbReference>
<accession>A0AAP4BS42</accession>
<evidence type="ECO:0000259" key="4">
    <source>
        <dbReference type="Pfam" id="PF18317"/>
    </source>
</evidence>
<organism evidence="5 6">
    <name type="scientific">Corynebacterium propinquum</name>
    <dbReference type="NCBI Taxonomy" id="43769"/>
    <lineage>
        <taxon>Bacteria</taxon>
        <taxon>Bacillati</taxon>
        <taxon>Actinomycetota</taxon>
        <taxon>Actinomycetes</taxon>
        <taxon>Mycobacteriales</taxon>
        <taxon>Corynebacteriaceae</taxon>
        <taxon>Corynebacterium</taxon>
    </lineage>
</organism>
<keyword evidence="2" id="KW-0057">Aromatic amino acid biosynthesis</keyword>
<dbReference type="SUPFAM" id="SSF51735">
    <property type="entry name" value="NAD(P)-binding Rossmann-fold domains"/>
    <property type="match status" value="1"/>
</dbReference>
<dbReference type="EMBL" id="JASNVP010000002">
    <property type="protein sequence ID" value="MDK4325380.1"/>
    <property type="molecule type" value="Genomic_DNA"/>
</dbReference>
<dbReference type="Gene3D" id="3.40.50.720">
    <property type="entry name" value="NAD(P)-binding Rossmann-like Domain"/>
    <property type="match status" value="1"/>
</dbReference>
<evidence type="ECO:0000313" key="6">
    <source>
        <dbReference type="Proteomes" id="UP001226160"/>
    </source>
</evidence>
<dbReference type="InterPro" id="IPR041121">
    <property type="entry name" value="SDH_C"/>
</dbReference>
<dbReference type="Proteomes" id="UP001226160">
    <property type="component" value="Unassembled WGS sequence"/>
</dbReference>
<dbReference type="NCBIfam" id="NF001311">
    <property type="entry name" value="PRK00258.1-3"/>
    <property type="match status" value="1"/>
</dbReference>
<keyword evidence="5" id="KW-0560">Oxidoreductase</keyword>
<name>A0AAP4BS42_9CORY</name>
<dbReference type="GO" id="GO:0004764">
    <property type="term" value="F:shikimate 3-dehydrogenase (NADP+) activity"/>
    <property type="evidence" value="ECO:0007669"/>
    <property type="project" value="UniProtKB-EC"/>
</dbReference>
<feature type="domain" description="Shikimate dehydrogenase substrate binding N-terminal" evidence="3">
    <location>
        <begin position="43"/>
        <end position="125"/>
    </location>
</feature>
<evidence type="ECO:0000259" key="3">
    <source>
        <dbReference type="Pfam" id="PF08501"/>
    </source>
</evidence>